<reference evidence="3" key="1">
    <citation type="submission" date="2022-06" db="EMBL/GenBank/DDBJ databases">
        <title>Draft genome sequence of Streptomyces sp. RB6PN25 isolated from peat swamp forest in Thailand.</title>
        <authorList>
            <person name="Duangmal K."/>
            <person name="Klaysubun C."/>
        </authorList>
    </citation>
    <scope>NUCLEOTIDE SEQUENCE</scope>
    <source>
        <strain evidence="3">RB6PN25</strain>
    </source>
</reference>
<feature type="domain" description="HIT" evidence="2">
    <location>
        <begin position="5"/>
        <end position="114"/>
    </location>
</feature>
<proteinExistence type="predicted"/>
<dbReference type="Proteomes" id="UP001057702">
    <property type="component" value="Unassembled WGS sequence"/>
</dbReference>
<sequence>MSDCPFCRIGQGEIDDDLVAYRTKNAFVIPTLMQRENNPGHTLVLPVSHVSSLHEAPRDLLHEVFDVVARVTTAVKHAYRAVGSTIVQNNEAPGQVIHHLHVSVIPRFGGDRFRVPDPELCEAPRDVRLVRAAALRRALELEV</sequence>
<dbReference type="PROSITE" id="PS51084">
    <property type="entry name" value="HIT_2"/>
    <property type="match status" value="1"/>
</dbReference>
<comment type="caution">
    <text evidence="3">The sequence shown here is derived from an EMBL/GenBank/DDBJ whole genome shotgun (WGS) entry which is preliminary data.</text>
</comment>
<dbReference type="InterPro" id="IPR036265">
    <property type="entry name" value="HIT-like_sf"/>
</dbReference>
<dbReference type="InterPro" id="IPR011146">
    <property type="entry name" value="HIT-like"/>
</dbReference>
<evidence type="ECO:0000256" key="1">
    <source>
        <dbReference type="PROSITE-ProRule" id="PRU00464"/>
    </source>
</evidence>
<dbReference type="Gene3D" id="3.30.428.10">
    <property type="entry name" value="HIT-like"/>
    <property type="match status" value="1"/>
</dbReference>
<organism evidence="3 4">
    <name type="scientific">Streptomyces humicola</name>
    <dbReference type="NCBI Taxonomy" id="2953240"/>
    <lineage>
        <taxon>Bacteria</taxon>
        <taxon>Bacillati</taxon>
        <taxon>Actinomycetota</taxon>
        <taxon>Actinomycetes</taxon>
        <taxon>Kitasatosporales</taxon>
        <taxon>Streptomycetaceae</taxon>
        <taxon>Streptomyces</taxon>
    </lineage>
</organism>
<accession>A0ABT1PSW5</accession>
<evidence type="ECO:0000313" key="4">
    <source>
        <dbReference type="Proteomes" id="UP001057702"/>
    </source>
</evidence>
<keyword evidence="4" id="KW-1185">Reference proteome</keyword>
<dbReference type="SUPFAM" id="SSF54197">
    <property type="entry name" value="HIT-like"/>
    <property type="match status" value="1"/>
</dbReference>
<dbReference type="PANTHER" id="PTHR46648">
    <property type="entry name" value="HIT FAMILY PROTEIN 1"/>
    <property type="match status" value="1"/>
</dbReference>
<comment type="caution">
    <text evidence="1">Lacks conserved residue(s) required for the propagation of feature annotation.</text>
</comment>
<dbReference type="InterPro" id="IPR001310">
    <property type="entry name" value="Histidine_triad_HIT"/>
</dbReference>
<dbReference type="PANTHER" id="PTHR46648:SF1">
    <property type="entry name" value="ADENOSINE 5'-MONOPHOSPHORAMIDASE HNT1"/>
    <property type="match status" value="1"/>
</dbReference>
<dbReference type="RefSeq" id="WP_255919679.1">
    <property type="nucleotide sequence ID" value="NZ_JANFNG010000005.1"/>
</dbReference>
<name>A0ABT1PSW5_9ACTN</name>
<protein>
    <submittedName>
        <fullName evidence="3">HIT family protein</fullName>
    </submittedName>
</protein>
<evidence type="ECO:0000313" key="3">
    <source>
        <dbReference type="EMBL" id="MCQ4080762.1"/>
    </source>
</evidence>
<evidence type="ECO:0000259" key="2">
    <source>
        <dbReference type="PROSITE" id="PS51084"/>
    </source>
</evidence>
<dbReference type="Pfam" id="PF01230">
    <property type="entry name" value="HIT"/>
    <property type="match status" value="1"/>
</dbReference>
<dbReference type="EMBL" id="JANFNG010000005">
    <property type="protein sequence ID" value="MCQ4080762.1"/>
    <property type="molecule type" value="Genomic_DNA"/>
</dbReference>
<gene>
    <name evidence="3" type="ORF">NGB36_09135</name>
</gene>